<evidence type="ECO:0000256" key="1">
    <source>
        <dbReference type="SAM" id="MobiDB-lite"/>
    </source>
</evidence>
<name>A0A9W6XZ30_9STRA</name>
<dbReference type="EMBL" id="BSXT01002302">
    <property type="protein sequence ID" value="GMF48264.1"/>
    <property type="molecule type" value="Genomic_DNA"/>
</dbReference>
<accession>A0A9W6XZ30</accession>
<organism evidence="2 3">
    <name type="scientific">Phytophthora fragariaefolia</name>
    <dbReference type="NCBI Taxonomy" id="1490495"/>
    <lineage>
        <taxon>Eukaryota</taxon>
        <taxon>Sar</taxon>
        <taxon>Stramenopiles</taxon>
        <taxon>Oomycota</taxon>
        <taxon>Peronosporomycetes</taxon>
        <taxon>Peronosporales</taxon>
        <taxon>Peronosporaceae</taxon>
        <taxon>Phytophthora</taxon>
    </lineage>
</organism>
<comment type="caution">
    <text evidence="2">The sequence shown here is derived from an EMBL/GenBank/DDBJ whole genome shotgun (WGS) entry which is preliminary data.</text>
</comment>
<protein>
    <submittedName>
        <fullName evidence="2">Unnamed protein product</fullName>
    </submittedName>
</protein>
<evidence type="ECO:0000313" key="2">
    <source>
        <dbReference type="EMBL" id="GMF48264.1"/>
    </source>
</evidence>
<evidence type="ECO:0000313" key="3">
    <source>
        <dbReference type="Proteomes" id="UP001165121"/>
    </source>
</evidence>
<feature type="region of interest" description="Disordered" evidence="1">
    <location>
        <begin position="313"/>
        <end position="439"/>
    </location>
</feature>
<dbReference type="AlphaFoldDB" id="A0A9W6XZ30"/>
<keyword evidence="3" id="KW-1185">Reference proteome</keyword>
<gene>
    <name evidence="2" type="ORF">Pfra01_001857300</name>
</gene>
<sequence>MPSPGHDPSGIHLPGAIATRDDAIRAQEEVTVLLLQQMQDLHAAEQYLAAYYVELGSSARRSFRPSRSGRFRGANIVRIQSLRDQTAHQLGEIQDFERRLEHMTRERDRLQAINGHLAADVNLTGAEILDLQTEHIDVERGLEDSEDNRCILEGSLDRVQAELRWAEPKRPQVQDLVARPQSPDPLAQERDRALASTAEAEARVAHIRSELESRQQGHVDIVAWLSRLRAVHNATLSSEETVDALGQRVREIQDQPQAAKQDREDLRLRYQAACRERGTAYRQLSIVASVVGAHSRTRPEEEDPAALLRLLREEPADTSEHPTPRYLSYEDPLGFPPKDVDPHNLPDPVTSTAPKHPRGDSATPDPNSTPPAKRRPAFRDPADLGGGRSLPDPANRGGEIDDDGGQISENHEEDGDLASDEATTSRGLDPAPRGGCRDC</sequence>
<feature type="compositionally biased region" description="Basic and acidic residues" evidence="1">
    <location>
        <begin position="313"/>
        <end position="323"/>
    </location>
</feature>
<proteinExistence type="predicted"/>
<dbReference type="Proteomes" id="UP001165121">
    <property type="component" value="Unassembled WGS sequence"/>
</dbReference>
<reference evidence="2" key="1">
    <citation type="submission" date="2023-04" db="EMBL/GenBank/DDBJ databases">
        <title>Phytophthora fragariaefolia NBRC 109709.</title>
        <authorList>
            <person name="Ichikawa N."/>
            <person name="Sato H."/>
            <person name="Tonouchi N."/>
        </authorList>
    </citation>
    <scope>NUCLEOTIDE SEQUENCE</scope>
    <source>
        <strain evidence="2">NBRC 109709</strain>
    </source>
</reference>